<dbReference type="GO" id="GO:0004799">
    <property type="term" value="F:thymidylate synthase activity"/>
    <property type="evidence" value="ECO:0007669"/>
    <property type="project" value="TreeGrafter"/>
</dbReference>
<dbReference type="Pfam" id="PF02511">
    <property type="entry name" value="Thy1"/>
    <property type="match status" value="1"/>
</dbReference>
<dbReference type="SUPFAM" id="SSF69796">
    <property type="entry name" value="Thymidylate synthase-complementing protein Thy1"/>
    <property type="match status" value="1"/>
</dbReference>
<dbReference type="CDD" id="cd20175">
    <property type="entry name" value="ThyX"/>
    <property type="match status" value="1"/>
</dbReference>
<accession>A0A0F9GYR4</accession>
<dbReference type="GO" id="GO:0050797">
    <property type="term" value="F:thymidylate synthase (FAD) activity"/>
    <property type="evidence" value="ECO:0007669"/>
    <property type="project" value="InterPro"/>
</dbReference>
<sequence>MVKIIKQSYEILTNLNGLVILKNIEKAARTCYKSERFISEDGQSAKALVKMLTEKGHTAMLEHGGTISVKLICNRGLTHELVRHRLASYAQESTRYCDYSKDKHGSELTVILPLDYEKVGKMLQYELWKEAMKDAEKWYFKLRTYGVPPQIARGVLPIDIKTEIIISANPTEWRHIFRLRTSEAAHPQIRYLMRDILHDFCEKIPIIFDDITY</sequence>
<evidence type="ECO:0008006" key="2">
    <source>
        <dbReference type="Google" id="ProtNLM"/>
    </source>
</evidence>
<dbReference type="PANTHER" id="PTHR34934:SF1">
    <property type="entry name" value="FLAVIN-DEPENDENT THYMIDYLATE SYNTHASE"/>
    <property type="match status" value="1"/>
</dbReference>
<reference evidence="1" key="1">
    <citation type="journal article" date="2015" name="Nature">
        <title>Complex archaea that bridge the gap between prokaryotes and eukaryotes.</title>
        <authorList>
            <person name="Spang A."/>
            <person name="Saw J.H."/>
            <person name="Jorgensen S.L."/>
            <person name="Zaremba-Niedzwiedzka K."/>
            <person name="Martijn J."/>
            <person name="Lind A.E."/>
            <person name="van Eijk R."/>
            <person name="Schleper C."/>
            <person name="Guy L."/>
            <person name="Ettema T.J."/>
        </authorList>
    </citation>
    <scope>NUCLEOTIDE SEQUENCE</scope>
</reference>
<dbReference type="GO" id="GO:0070402">
    <property type="term" value="F:NADPH binding"/>
    <property type="evidence" value="ECO:0007669"/>
    <property type="project" value="TreeGrafter"/>
</dbReference>
<dbReference type="AlphaFoldDB" id="A0A0F9GYR4"/>
<organism evidence="1">
    <name type="scientific">marine sediment metagenome</name>
    <dbReference type="NCBI Taxonomy" id="412755"/>
    <lineage>
        <taxon>unclassified sequences</taxon>
        <taxon>metagenomes</taxon>
        <taxon>ecological metagenomes</taxon>
    </lineage>
</organism>
<dbReference type="PANTHER" id="PTHR34934">
    <property type="entry name" value="FLAVIN-DEPENDENT THYMIDYLATE SYNTHASE"/>
    <property type="match status" value="1"/>
</dbReference>
<dbReference type="GO" id="GO:0006231">
    <property type="term" value="P:dTMP biosynthetic process"/>
    <property type="evidence" value="ECO:0007669"/>
    <property type="project" value="InterPro"/>
</dbReference>
<name>A0A0F9GYR4_9ZZZZ</name>
<gene>
    <name evidence="1" type="ORF">LCGC14_1850850</name>
</gene>
<dbReference type="InterPro" id="IPR003669">
    <property type="entry name" value="Thymidylate_synthase_ThyX"/>
</dbReference>
<proteinExistence type="predicted"/>
<dbReference type="EMBL" id="LAZR01018590">
    <property type="protein sequence ID" value="KKL95816.1"/>
    <property type="molecule type" value="Genomic_DNA"/>
</dbReference>
<dbReference type="NCBIfam" id="TIGR02170">
    <property type="entry name" value="thyX"/>
    <property type="match status" value="1"/>
</dbReference>
<dbReference type="GO" id="GO:0050660">
    <property type="term" value="F:flavin adenine dinucleotide binding"/>
    <property type="evidence" value="ECO:0007669"/>
    <property type="project" value="InterPro"/>
</dbReference>
<dbReference type="Gene3D" id="3.30.1360.170">
    <property type="match status" value="1"/>
</dbReference>
<dbReference type="PROSITE" id="PS51331">
    <property type="entry name" value="THYX"/>
    <property type="match status" value="1"/>
</dbReference>
<dbReference type="InterPro" id="IPR036098">
    <property type="entry name" value="Thymidylate_synthase_ThyX_sf"/>
</dbReference>
<comment type="caution">
    <text evidence="1">The sequence shown here is derived from an EMBL/GenBank/DDBJ whole genome shotgun (WGS) entry which is preliminary data.</text>
</comment>
<protein>
    <recommendedName>
        <fullName evidence="2">Thymidylate synthase (FAD)</fullName>
    </recommendedName>
</protein>
<evidence type="ECO:0000313" key="1">
    <source>
        <dbReference type="EMBL" id="KKL95816.1"/>
    </source>
</evidence>